<dbReference type="EMBL" id="SWMS01000059">
    <property type="protein sequence ID" value="TKG58054.1"/>
    <property type="molecule type" value="Genomic_DNA"/>
</dbReference>
<evidence type="ECO:0000256" key="1">
    <source>
        <dbReference type="SAM" id="MobiDB-lite"/>
    </source>
</evidence>
<accession>A0ABY2RS27</accession>
<proteinExistence type="predicted"/>
<dbReference type="Proteomes" id="UP000309992">
    <property type="component" value="Unassembled WGS sequence"/>
</dbReference>
<organism evidence="2 3">
    <name type="scientific">Prauserella endophytica</name>
    <dbReference type="NCBI Taxonomy" id="1592324"/>
    <lineage>
        <taxon>Bacteria</taxon>
        <taxon>Bacillati</taxon>
        <taxon>Actinomycetota</taxon>
        <taxon>Actinomycetes</taxon>
        <taxon>Pseudonocardiales</taxon>
        <taxon>Pseudonocardiaceae</taxon>
        <taxon>Prauserella</taxon>
        <taxon>Prauserella coralliicola group</taxon>
    </lineage>
</organism>
<evidence type="ECO:0000313" key="3">
    <source>
        <dbReference type="Proteomes" id="UP000309992"/>
    </source>
</evidence>
<keyword evidence="3" id="KW-1185">Reference proteome</keyword>
<evidence type="ECO:0000313" key="2">
    <source>
        <dbReference type="EMBL" id="TKG58054.1"/>
    </source>
</evidence>
<feature type="region of interest" description="Disordered" evidence="1">
    <location>
        <begin position="18"/>
        <end position="37"/>
    </location>
</feature>
<reference evidence="2 3" key="1">
    <citation type="journal article" date="2015" name="Antonie Van Leeuwenhoek">
        <title>Prauserella endophytica sp. nov., an endophytic actinobacterium isolated from Tamarix taklamakanensis.</title>
        <authorList>
            <person name="Liu J.M."/>
            <person name="Habden X."/>
            <person name="Guo L."/>
            <person name="Tuo L."/>
            <person name="Jiang Z.K."/>
            <person name="Liu S.W."/>
            <person name="Liu X.F."/>
            <person name="Chen L."/>
            <person name="Li R.F."/>
            <person name="Zhang Y.Q."/>
            <person name="Sun C.H."/>
        </authorList>
    </citation>
    <scope>NUCLEOTIDE SEQUENCE [LARGE SCALE GENOMIC DNA]</scope>
    <source>
        <strain evidence="2 3">CGMCC 4.7182</strain>
    </source>
</reference>
<sequence>MSSVLDTDPWVTLDELKNELADGEDVGDERPEDPADDERLQRVLDAAVAFVERVRKGQFNFDRDPLCDLPAPDADLKLGTLMLARRWDTRRRSPDGLVTMVDQGQARVLSFDPDIDRLLRLGRHARPVVG</sequence>
<comment type="caution">
    <text evidence="2">The sequence shown here is derived from an EMBL/GenBank/DDBJ whole genome shotgun (WGS) entry which is preliminary data.</text>
</comment>
<dbReference type="RefSeq" id="WP_137097538.1">
    <property type="nucleotide sequence ID" value="NZ_SWMS01000059.1"/>
</dbReference>
<gene>
    <name evidence="2" type="ORF">FCN18_38505</name>
</gene>
<feature type="compositionally biased region" description="Basic and acidic residues" evidence="1">
    <location>
        <begin position="28"/>
        <end position="37"/>
    </location>
</feature>
<name>A0ABY2RS27_9PSEU</name>
<protein>
    <submittedName>
        <fullName evidence="2">Phage head-tail connector protein</fullName>
    </submittedName>
</protein>